<dbReference type="EMBL" id="CP144694">
    <property type="protein sequence ID" value="WVZ04315.1"/>
    <property type="molecule type" value="Genomic_DNA"/>
</dbReference>
<evidence type="ECO:0000313" key="3">
    <source>
        <dbReference type="EMBL" id="WVZ04315.1"/>
    </source>
</evidence>
<reference evidence="3 4" key="1">
    <citation type="journal article" date="2023" name="Life. Sci Alliance">
        <title>Evolutionary insights into 3D genome organization and epigenetic landscape of Vigna mungo.</title>
        <authorList>
            <person name="Junaid A."/>
            <person name="Singh B."/>
            <person name="Bhatia S."/>
        </authorList>
    </citation>
    <scope>NUCLEOTIDE SEQUENCE [LARGE SCALE GENOMIC DNA]</scope>
    <source>
        <strain evidence="3">Urdbean</strain>
    </source>
</reference>
<proteinExistence type="predicted"/>
<keyword evidence="1" id="KW-0175">Coiled coil</keyword>
<feature type="coiled-coil region" evidence="1">
    <location>
        <begin position="154"/>
        <end position="185"/>
    </location>
</feature>
<feature type="compositionally biased region" description="Basic and acidic residues" evidence="2">
    <location>
        <begin position="49"/>
        <end position="64"/>
    </location>
</feature>
<accession>A0AAQ3N8G2</accession>
<keyword evidence="4" id="KW-1185">Reference proteome</keyword>
<dbReference type="AlphaFoldDB" id="A0AAQ3N8G2"/>
<feature type="region of interest" description="Disordered" evidence="2">
    <location>
        <begin position="1"/>
        <end position="73"/>
    </location>
</feature>
<protein>
    <submittedName>
        <fullName evidence="3">Uncharacterized protein</fullName>
    </submittedName>
</protein>
<name>A0AAQ3N8G2_VIGMU</name>
<gene>
    <name evidence="3" type="ORF">V8G54_025121</name>
</gene>
<evidence type="ECO:0000256" key="1">
    <source>
        <dbReference type="SAM" id="Coils"/>
    </source>
</evidence>
<dbReference type="Proteomes" id="UP001374535">
    <property type="component" value="Chromosome 7"/>
</dbReference>
<evidence type="ECO:0000256" key="2">
    <source>
        <dbReference type="SAM" id="MobiDB-lite"/>
    </source>
</evidence>
<sequence length="302" mass="33826">MPRKTRVDPQAVLLFQPPSREGYCPNHAERPPSPEVALVRKHKVSQPTKDPRSSKKGKDSKEQVDPEADQLIPSGMWDLGFNLGHKIDFHFDKAEQRFVEETSEQKLADDCMELACQTATTTWTLAYASNRGVLRAELDQVKARFNEQRADTEMKKARNQLVADLEESKKENQELKKIVEALTMERNVLCQTVAEDKEVQKDMGDAIVLENTRGFKKALRQMSYFLKVSTEGINFDPQKDVSHGELVSIGFIPAGTFPNDDDIAKDTPVEKETTKAGADAIITGEMIEGNPHTTDVDIVNIG</sequence>
<organism evidence="3 4">
    <name type="scientific">Vigna mungo</name>
    <name type="common">Black gram</name>
    <name type="synonym">Phaseolus mungo</name>
    <dbReference type="NCBI Taxonomy" id="3915"/>
    <lineage>
        <taxon>Eukaryota</taxon>
        <taxon>Viridiplantae</taxon>
        <taxon>Streptophyta</taxon>
        <taxon>Embryophyta</taxon>
        <taxon>Tracheophyta</taxon>
        <taxon>Spermatophyta</taxon>
        <taxon>Magnoliopsida</taxon>
        <taxon>eudicotyledons</taxon>
        <taxon>Gunneridae</taxon>
        <taxon>Pentapetalae</taxon>
        <taxon>rosids</taxon>
        <taxon>fabids</taxon>
        <taxon>Fabales</taxon>
        <taxon>Fabaceae</taxon>
        <taxon>Papilionoideae</taxon>
        <taxon>50 kb inversion clade</taxon>
        <taxon>NPAAA clade</taxon>
        <taxon>indigoferoid/millettioid clade</taxon>
        <taxon>Phaseoleae</taxon>
        <taxon>Vigna</taxon>
    </lineage>
</organism>
<evidence type="ECO:0000313" key="4">
    <source>
        <dbReference type="Proteomes" id="UP001374535"/>
    </source>
</evidence>